<dbReference type="HOGENOM" id="CLU_1993022_0_0_1"/>
<dbReference type="VEuPathDB" id="FungiDB:LEMA_P081160.1"/>
<dbReference type="Proteomes" id="UP000002668">
    <property type="component" value="Genome"/>
</dbReference>
<gene>
    <name evidence="1" type="ORF">LEMA_P081160.1</name>
</gene>
<accession>E5A5H9</accession>
<name>E5A5H9_LEPMJ</name>
<dbReference type="EMBL" id="FP929134">
    <property type="protein sequence ID" value="CBX98877.1"/>
    <property type="molecule type" value="Genomic_DNA"/>
</dbReference>
<organism evidence="2">
    <name type="scientific">Leptosphaeria maculans (strain JN3 / isolate v23.1.3 / race Av1-4-5-6-7-8)</name>
    <name type="common">Blackleg fungus</name>
    <name type="synonym">Phoma lingam</name>
    <dbReference type="NCBI Taxonomy" id="985895"/>
    <lineage>
        <taxon>Eukaryota</taxon>
        <taxon>Fungi</taxon>
        <taxon>Dikarya</taxon>
        <taxon>Ascomycota</taxon>
        <taxon>Pezizomycotina</taxon>
        <taxon>Dothideomycetes</taxon>
        <taxon>Pleosporomycetidae</taxon>
        <taxon>Pleosporales</taxon>
        <taxon>Pleosporineae</taxon>
        <taxon>Leptosphaeriaceae</taxon>
        <taxon>Plenodomus</taxon>
        <taxon>Plenodomus lingam/Leptosphaeria maculans species complex</taxon>
    </lineage>
</organism>
<evidence type="ECO:0000313" key="1">
    <source>
        <dbReference type="EMBL" id="CBX98877.1"/>
    </source>
</evidence>
<evidence type="ECO:0000313" key="2">
    <source>
        <dbReference type="Proteomes" id="UP000002668"/>
    </source>
</evidence>
<protein>
    <submittedName>
        <fullName evidence="1">Predicted protein</fullName>
    </submittedName>
</protein>
<proteinExistence type="predicted"/>
<dbReference type="InParanoid" id="E5A5H9"/>
<dbReference type="AlphaFoldDB" id="E5A5H9"/>
<reference evidence="2" key="1">
    <citation type="journal article" date="2011" name="Nat. Commun.">
        <title>Effector diversification within compartments of the Leptosphaeria maculans genome affected by Repeat-Induced Point mutations.</title>
        <authorList>
            <person name="Rouxel T."/>
            <person name="Grandaubert J."/>
            <person name="Hane J.K."/>
            <person name="Hoede C."/>
            <person name="van de Wouw A.P."/>
            <person name="Couloux A."/>
            <person name="Dominguez V."/>
            <person name="Anthouard V."/>
            <person name="Bally P."/>
            <person name="Bourras S."/>
            <person name="Cozijnsen A.J."/>
            <person name="Ciuffetti L.M."/>
            <person name="Degrave A."/>
            <person name="Dilmaghani A."/>
            <person name="Duret L."/>
            <person name="Fudal I."/>
            <person name="Goodwin S.B."/>
            <person name="Gout L."/>
            <person name="Glaser N."/>
            <person name="Linglin J."/>
            <person name="Kema G.H.J."/>
            <person name="Lapalu N."/>
            <person name="Lawrence C.B."/>
            <person name="May K."/>
            <person name="Meyer M."/>
            <person name="Ollivier B."/>
            <person name="Poulain J."/>
            <person name="Schoch C.L."/>
            <person name="Simon A."/>
            <person name="Spatafora J.W."/>
            <person name="Stachowiak A."/>
            <person name="Turgeon B.G."/>
            <person name="Tyler B.M."/>
            <person name="Vincent D."/>
            <person name="Weissenbach J."/>
            <person name="Amselem J."/>
            <person name="Quesneville H."/>
            <person name="Oliver R.P."/>
            <person name="Wincker P."/>
            <person name="Balesdent M.-H."/>
            <person name="Howlett B.J."/>
        </authorList>
    </citation>
    <scope>NUCLEOTIDE SEQUENCE [LARGE SCALE GENOMIC DNA]</scope>
    <source>
        <strain evidence="2">JN3 / isolate v23.1.3 / race Av1-4-5-6-7-8</strain>
    </source>
</reference>
<sequence>MENMSGCDCLHVQRACTFPHYRETKSYPQLITGFTTLIRWFGSRTSLYTVDDAKINISPYIFVEGGKLMKDGFPKSHPSISRIHTTFSNNYPVSLWIEAKRTKESGEYLLPSPHLSNSYQAPGSR</sequence>
<keyword evidence="2" id="KW-1185">Reference proteome</keyword>